<sequence length="684" mass="77808">MRKSISSGSIASKGGSSYLNQRGIYQRRFGISPQPTVEDMKNKSTLKHQDSNSKLTMVAAFDDLCRDSRVLKESCEYEFKIFVKNQEDCRRKWSAAEQKVEVLQEKVGHLTSENGRLQTILKHSKSQIDYEKQKRKEVEIERDFLKRQVNNIQEMLNPNSGNSIRLNDHDREKLAFISINHPTFSHQQKKMETIYDDASVSDLDDISYDFSYDHDKSRRLSEKRPVPSAPPMDQEHIPHKRQRHASAANNSIITTTTIAINEHGTPEYAETNIQVPKLNKSFSESALNTHVAHVKHDRDIDSDPESEDSFWGASDRNRNRNNRCTPDSTPMRKSNSASNGLNRLHIFITENKPFKHKSCACCGIKMKGKFMKCKNCKSSCHIGCKDKLPLPCFPCTVTPGKKMEGVISDFTSVEPPMLPPLIVHCINEIESRGLNEKGIYRVPGSSSEVRQLKEKFLKEKGIPTLSNIRDIHVLCGCIKDFLRGLKEPLVTYALWHDFVAAAEKSESYAREDALYECIDRLPQPNRDTMAFIMIHLLRVSEASACQMPASNLARVFGPTIVGYSSPDLNMNDMMETHKINLVMENLLRISHDYWQKYMDVENSYIYPTEKTPGSMTPGQGAYVSRLGPILTPGSYEEYQRNTVLSQTQNTPRPLMPPLRMPPLRSSLRKSQTRAPLAASEISYL</sequence>
<dbReference type="InterPro" id="IPR046349">
    <property type="entry name" value="C1-like_sf"/>
</dbReference>
<dbReference type="GO" id="GO:0032154">
    <property type="term" value="C:cleavage furrow"/>
    <property type="evidence" value="ECO:0007669"/>
    <property type="project" value="TreeGrafter"/>
</dbReference>
<dbReference type="InterPro" id="IPR002219">
    <property type="entry name" value="PKC_DAG/PE"/>
</dbReference>
<feature type="compositionally biased region" description="Polar residues" evidence="4">
    <location>
        <begin position="322"/>
        <end position="338"/>
    </location>
</feature>
<dbReference type="SUPFAM" id="SSF57889">
    <property type="entry name" value="Cysteine-rich domain"/>
    <property type="match status" value="1"/>
</dbReference>
<dbReference type="GO" id="GO:0005096">
    <property type="term" value="F:GTPase activator activity"/>
    <property type="evidence" value="ECO:0007669"/>
    <property type="project" value="TreeGrafter"/>
</dbReference>
<dbReference type="GO" id="GO:0000281">
    <property type="term" value="P:mitotic cytokinesis"/>
    <property type="evidence" value="ECO:0007669"/>
    <property type="project" value="TreeGrafter"/>
</dbReference>
<feature type="compositionally biased region" description="Basic and acidic residues" evidence="4">
    <location>
        <begin position="215"/>
        <end position="225"/>
    </location>
</feature>
<dbReference type="GO" id="GO:0046872">
    <property type="term" value="F:metal ion binding"/>
    <property type="evidence" value="ECO:0007669"/>
    <property type="project" value="UniProtKB-KW"/>
</dbReference>
<dbReference type="GO" id="GO:0005634">
    <property type="term" value="C:nucleus"/>
    <property type="evidence" value="ECO:0007669"/>
    <property type="project" value="TreeGrafter"/>
</dbReference>
<dbReference type="SMART" id="SM00324">
    <property type="entry name" value="RhoGAP"/>
    <property type="match status" value="1"/>
</dbReference>
<dbReference type="EMBL" id="KB200385">
    <property type="protein sequence ID" value="ESP01771.1"/>
    <property type="molecule type" value="Genomic_DNA"/>
</dbReference>
<feature type="coiled-coil region" evidence="3">
    <location>
        <begin position="128"/>
        <end position="155"/>
    </location>
</feature>
<evidence type="ECO:0000313" key="7">
    <source>
        <dbReference type="EMBL" id="ESP01771.1"/>
    </source>
</evidence>
<dbReference type="CDD" id="cd04382">
    <property type="entry name" value="RhoGAP_MgcRacGAP"/>
    <property type="match status" value="1"/>
</dbReference>
<dbReference type="GO" id="GO:0007266">
    <property type="term" value="P:Rho protein signal transduction"/>
    <property type="evidence" value="ECO:0007669"/>
    <property type="project" value="TreeGrafter"/>
</dbReference>
<dbReference type="OrthoDB" id="2218807at2759"/>
<keyword evidence="3" id="KW-0175">Coiled coil</keyword>
<dbReference type="AlphaFoldDB" id="V4B278"/>
<keyword evidence="1" id="KW-0479">Metal-binding</keyword>
<dbReference type="RefSeq" id="XP_009047545.1">
    <property type="nucleotide sequence ID" value="XM_009049297.1"/>
</dbReference>
<dbReference type="SUPFAM" id="SSF48350">
    <property type="entry name" value="GTPase activation domain, GAP"/>
    <property type="match status" value="1"/>
</dbReference>
<dbReference type="STRING" id="225164.V4B278"/>
<dbReference type="PANTHER" id="PTHR46199:SF3">
    <property type="entry name" value="RAC GTPASE-ACTIVATING PROTEIN 1"/>
    <property type="match status" value="1"/>
</dbReference>
<dbReference type="PANTHER" id="PTHR46199">
    <property type="entry name" value="RAC GTPASE-ACTIVATING PROTEIN 1"/>
    <property type="match status" value="1"/>
</dbReference>
<evidence type="ECO:0000259" key="5">
    <source>
        <dbReference type="PROSITE" id="PS50081"/>
    </source>
</evidence>
<dbReference type="GeneID" id="20250675"/>
<organism evidence="7 8">
    <name type="scientific">Lottia gigantea</name>
    <name type="common">Giant owl limpet</name>
    <dbReference type="NCBI Taxonomy" id="225164"/>
    <lineage>
        <taxon>Eukaryota</taxon>
        <taxon>Metazoa</taxon>
        <taxon>Spiralia</taxon>
        <taxon>Lophotrochozoa</taxon>
        <taxon>Mollusca</taxon>
        <taxon>Gastropoda</taxon>
        <taxon>Patellogastropoda</taxon>
        <taxon>Lottioidea</taxon>
        <taxon>Lottiidae</taxon>
        <taxon>Lottia</taxon>
    </lineage>
</organism>
<dbReference type="PROSITE" id="PS00479">
    <property type="entry name" value="ZF_DAG_PE_1"/>
    <property type="match status" value="1"/>
</dbReference>
<dbReference type="OMA" id="FWEQYIV"/>
<feature type="domain" description="Rho-GAP" evidence="6">
    <location>
        <begin position="408"/>
        <end position="594"/>
    </location>
</feature>
<evidence type="ECO:0000256" key="3">
    <source>
        <dbReference type="SAM" id="Coils"/>
    </source>
</evidence>
<dbReference type="InterPro" id="IPR008936">
    <property type="entry name" value="Rho_GTPase_activation_prot"/>
</dbReference>
<feature type="region of interest" description="Disordered" evidence="4">
    <location>
        <begin position="293"/>
        <end position="338"/>
    </location>
</feature>
<evidence type="ECO:0000313" key="8">
    <source>
        <dbReference type="Proteomes" id="UP000030746"/>
    </source>
</evidence>
<dbReference type="PROSITE" id="PS50238">
    <property type="entry name" value="RHOGAP"/>
    <property type="match status" value="1"/>
</dbReference>
<dbReference type="KEGG" id="lgi:LOTGIDRAFT_238160"/>
<dbReference type="PROSITE" id="PS50081">
    <property type="entry name" value="ZF_DAG_PE_2"/>
    <property type="match status" value="1"/>
</dbReference>
<keyword evidence="8" id="KW-1185">Reference proteome</keyword>
<keyword evidence="2" id="KW-0862">Zinc</keyword>
<evidence type="ECO:0000256" key="2">
    <source>
        <dbReference type="ARBA" id="ARBA00022833"/>
    </source>
</evidence>
<dbReference type="CTD" id="20250675"/>
<dbReference type="GO" id="GO:0097149">
    <property type="term" value="C:centralspindlin complex"/>
    <property type="evidence" value="ECO:0007669"/>
    <property type="project" value="TreeGrafter"/>
</dbReference>
<dbReference type="GO" id="GO:0051256">
    <property type="term" value="P:mitotic spindle midzone assembly"/>
    <property type="evidence" value="ECO:0007669"/>
    <property type="project" value="TreeGrafter"/>
</dbReference>
<protein>
    <recommendedName>
        <fullName evidence="9">Rho-GAP domain-containing protein</fullName>
    </recommendedName>
</protein>
<evidence type="ECO:0000256" key="4">
    <source>
        <dbReference type="SAM" id="MobiDB-lite"/>
    </source>
</evidence>
<dbReference type="HOGENOM" id="CLU_026187_1_0_1"/>
<proteinExistence type="predicted"/>
<gene>
    <name evidence="7" type="ORF">LOTGIDRAFT_238160</name>
</gene>
<name>V4B278_LOTGI</name>
<accession>V4B278</accession>
<dbReference type="CDD" id="cd20821">
    <property type="entry name" value="C1_MgcRacGAP"/>
    <property type="match status" value="1"/>
</dbReference>
<dbReference type="InterPro" id="IPR000198">
    <property type="entry name" value="RhoGAP_dom"/>
</dbReference>
<feature type="region of interest" description="Disordered" evidence="4">
    <location>
        <begin position="215"/>
        <end position="246"/>
    </location>
</feature>
<evidence type="ECO:0000256" key="1">
    <source>
        <dbReference type="ARBA" id="ARBA00022723"/>
    </source>
</evidence>
<feature type="region of interest" description="Disordered" evidence="4">
    <location>
        <begin position="643"/>
        <end position="673"/>
    </location>
</feature>
<evidence type="ECO:0000259" key="6">
    <source>
        <dbReference type="PROSITE" id="PS50238"/>
    </source>
</evidence>
<dbReference type="GO" id="GO:0030496">
    <property type="term" value="C:midbody"/>
    <property type="evidence" value="ECO:0007669"/>
    <property type="project" value="TreeGrafter"/>
</dbReference>
<feature type="domain" description="Phorbol-ester/DAG-type" evidence="5">
    <location>
        <begin position="344"/>
        <end position="392"/>
    </location>
</feature>
<evidence type="ECO:0008006" key="9">
    <source>
        <dbReference type="Google" id="ProtNLM"/>
    </source>
</evidence>
<reference evidence="7 8" key="1">
    <citation type="journal article" date="2013" name="Nature">
        <title>Insights into bilaterian evolution from three spiralian genomes.</title>
        <authorList>
            <person name="Simakov O."/>
            <person name="Marletaz F."/>
            <person name="Cho S.J."/>
            <person name="Edsinger-Gonzales E."/>
            <person name="Havlak P."/>
            <person name="Hellsten U."/>
            <person name="Kuo D.H."/>
            <person name="Larsson T."/>
            <person name="Lv J."/>
            <person name="Arendt D."/>
            <person name="Savage R."/>
            <person name="Osoegawa K."/>
            <person name="de Jong P."/>
            <person name="Grimwood J."/>
            <person name="Chapman J.A."/>
            <person name="Shapiro H."/>
            <person name="Aerts A."/>
            <person name="Otillar R.P."/>
            <person name="Terry A.Y."/>
            <person name="Boore J.L."/>
            <person name="Grigoriev I.V."/>
            <person name="Lindberg D.R."/>
            <person name="Seaver E.C."/>
            <person name="Weisblat D.A."/>
            <person name="Putnam N.H."/>
            <person name="Rokhsar D.S."/>
        </authorList>
    </citation>
    <scope>NUCLEOTIDE SEQUENCE [LARGE SCALE GENOMIC DNA]</scope>
</reference>
<dbReference type="Gene3D" id="1.10.555.10">
    <property type="entry name" value="Rho GTPase activation protein"/>
    <property type="match status" value="1"/>
</dbReference>
<dbReference type="Proteomes" id="UP000030746">
    <property type="component" value="Unassembled WGS sequence"/>
</dbReference>
<dbReference type="GO" id="GO:0051233">
    <property type="term" value="C:spindle midzone"/>
    <property type="evidence" value="ECO:0007669"/>
    <property type="project" value="TreeGrafter"/>
</dbReference>
<dbReference type="Pfam" id="PF00620">
    <property type="entry name" value="RhoGAP"/>
    <property type="match status" value="1"/>
</dbReference>